<evidence type="ECO:0000259" key="3">
    <source>
        <dbReference type="Pfam" id="PF10708"/>
    </source>
</evidence>
<reference evidence="4 5" key="1">
    <citation type="submission" date="2021-03" db="EMBL/GenBank/DDBJ databases">
        <title>Sequencing the genomes of 1000 actinobacteria strains.</title>
        <authorList>
            <person name="Klenk H.-P."/>
        </authorList>
    </citation>
    <scope>NUCLEOTIDE SEQUENCE [LARGE SCALE GENOMIC DNA]</scope>
    <source>
        <strain evidence="4 5">DSM 12936</strain>
    </source>
</reference>
<dbReference type="Proteomes" id="UP000758168">
    <property type="component" value="Unassembled WGS sequence"/>
</dbReference>
<proteinExistence type="predicted"/>
<name>A0ABS4Z9M8_9ACTN</name>
<dbReference type="EMBL" id="JAGIOB010000001">
    <property type="protein sequence ID" value="MBP2417417.1"/>
    <property type="molecule type" value="Genomic_DNA"/>
</dbReference>
<keyword evidence="2" id="KW-1133">Transmembrane helix</keyword>
<keyword evidence="5" id="KW-1185">Reference proteome</keyword>
<keyword evidence="2" id="KW-0812">Transmembrane</keyword>
<feature type="domain" description="DUF2510" evidence="3">
    <location>
        <begin position="6"/>
        <end position="35"/>
    </location>
</feature>
<feature type="region of interest" description="Disordered" evidence="1">
    <location>
        <begin position="31"/>
        <end position="65"/>
    </location>
</feature>
<organism evidence="4 5">
    <name type="scientific">Microlunatus capsulatus</name>
    <dbReference type="NCBI Taxonomy" id="99117"/>
    <lineage>
        <taxon>Bacteria</taxon>
        <taxon>Bacillati</taxon>
        <taxon>Actinomycetota</taxon>
        <taxon>Actinomycetes</taxon>
        <taxon>Propionibacteriales</taxon>
        <taxon>Propionibacteriaceae</taxon>
        <taxon>Microlunatus</taxon>
    </lineage>
</organism>
<evidence type="ECO:0000313" key="5">
    <source>
        <dbReference type="Proteomes" id="UP000758168"/>
    </source>
</evidence>
<feature type="compositionally biased region" description="Pro residues" evidence="1">
    <location>
        <begin position="37"/>
        <end position="62"/>
    </location>
</feature>
<sequence>MSAPDPGWYADPSGSAGAFRWWDGAAWTRWLSRDPDVGPPEQAPTLSPPADPADAVGPPPQPVAAEPAAAALPIPHEPPGVRLPVAVALVVAVLVVAVVAVGAVVSASAQRLPSGPAVAPPTGEPAGPAVVYDASSRTASIEELRLVLPAAPYVCDTTPRSALPTFRSLVVCNAPVHEDYDEDGSDWSATTGLGLVPDSLVVEDSLQLTAAKVFAALRGQFFAGQETTEEKPQRQSWDGAPAGESEARTAEIHYAVDGVPSRYDRTSVLVVALEDGGYGIWFSSRPDDTPEATLAALDASLAGMTTR</sequence>
<dbReference type="InterPro" id="IPR018929">
    <property type="entry name" value="DUF2510"/>
</dbReference>
<evidence type="ECO:0000256" key="1">
    <source>
        <dbReference type="SAM" id="MobiDB-lite"/>
    </source>
</evidence>
<feature type="region of interest" description="Disordered" evidence="1">
    <location>
        <begin position="225"/>
        <end position="246"/>
    </location>
</feature>
<dbReference type="Pfam" id="PF10708">
    <property type="entry name" value="DUF2510"/>
    <property type="match status" value="1"/>
</dbReference>
<evidence type="ECO:0000313" key="4">
    <source>
        <dbReference type="EMBL" id="MBP2417417.1"/>
    </source>
</evidence>
<feature type="transmembrane region" description="Helical" evidence="2">
    <location>
        <begin position="85"/>
        <end position="105"/>
    </location>
</feature>
<evidence type="ECO:0000256" key="2">
    <source>
        <dbReference type="SAM" id="Phobius"/>
    </source>
</evidence>
<accession>A0ABS4Z9M8</accession>
<protein>
    <recommendedName>
        <fullName evidence="3">DUF2510 domain-containing protein</fullName>
    </recommendedName>
</protein>
<gene>
    <name evidence="4" type="ORF">JOF54_002339</name>
</gene>
<keyword evidence="2" id="KW-0472">Membrane</keyword>
<dbReference type="RefSeq" id="WP_210055945.1">
    <property type="nucleotide sequence ID" value="NZ_BAAAMH010000003.1"/>
</dbReference>
<comment type="caution">
    <text evidence="4">The sequence shown here is derived from an EMBL/GenBank/DDBJ whole genome shotgun (WGS) entry which is preliminary data.</text>
</comment>